<evidence type="ECO:0000256" key="1">
    <source>
        <dbReference type="ARBA" id="ARBA00009747"/>
    </source>
</evidence>
<dbReference type="PANTHER" id="PTHR32057">
    <property type="entry name" value="PROTEIN ADENYLYLTRANSFERASE SELO, MITOCHONDRIAL"/>
    <property type="match status" value="1"/>
</dbReference>
<dbReference type="InterPro" id="IPR003846">
    <property type="entry name" value="SelO"/>
</dbReference>
<evidence type="ECO:0000313" key="10">
    <source>
        <dbReference type="Proteomes" id="UP000184066"/>
    </source>
</evidence>
<comment type="cofactor">
    <cofactor evidence="8">
        <name>Mg(2+)</name>
        <dbReference type="ChEBI" id="CHEBI:18420"/>
    </cofactor>
    <cofactor evidence="8">
        <name>Mn(2+)</name>
        <dbReference type="ChEBI" id="CHEBI:29035"/>
    </cofactor>
</comment>
<keyword evidence="3 8" id="KW-0548">Nucleotidyltransferase</keyword>
<feature type="binding site" evidence="8">
    <location>
        <position position="122"/>
    </location>
    <ligand>
        <name>ATP</name>
        <dbReference type="ChEBI" id="CHEBI:30616"/>
    </ligand>
</feature>
<evidence type="ECO:0000256" key="8">
    <source>
        <dbReference type="HAMAP-Rule" id="MF_00692"/>
    </source>
</evidence>
<dbReference type="Proteomes" id="UP000184066">
    <property type="component" value="Unassembled WGS sequence"/>
</dbReference>
<proteinExistence type="inferred from homology"/>
<comment type="catalytic activity">
    <reaction evidence="8">
        <text>L-seryl-[protein] + ATP = 3-O-(5'-adenylyl)-L-seryl-[protein] + diphosphate</text>
        <dbReference type="Rhea" id="RHEA:58120"/>
        <dbReference type="Rhea" id="RHEA-COMP:9863"/>
        <dbReference type="Rhea" id="RHEA-COMP:15073"/>
        <dbReference type="ChEBI" id="CHEBI:29999"/>
        <dbReference type="ChEBI" id="CHEBI:30616"/>
        <dbReference type="ChEBI" id="CHEBI:33019"/>
        <dbReference type="ChEBI" id="CHEBI:142516"/>
        <dbReference type="EC" id="2.7.7.108"/>
    </reaction>
</comment>
<dbReference type="RefSeq" id="WP_072746386.1">
    <property type="nucleotide sequence ID" value="NZ_FOHL01000003.1"/>
</dbReference>
<dbReference type="HAMAP" id="MF_00692">
    <property type="entry name" value="SelO"/>
    <property type="match status" value="1"/>
</dbReference>
<dbReference type="NCBIfam" id="NF000658">
    <property type="entry name" value="PRK00029.1"/>
    <property type="match status" value="1"/>
</dbReference>
<dbReference type="GO" id="GO:0030145">
    <property type="term" value="F:manganese ion binding"/>
    <property type="evidence" value="ECO:0007669"/>
    <property type="project" value="UniProtKB-UniRule"/>
</dbReference>
<comment type="catalytic activity">
    <reaction evidence="8">
        <text>L-histidyl-[protein] + UTP = N(tele)-(5'-uridylyl)-L-histidyl-[protein] + diphosphate</text>
        <dbReference type="Rhea" id="RHEA:83891"/>
        <dbReference type="Rhea" id="RHEA-COMP:9745"/>
        <dbReference type="Rhea" id="RHEA-COMP:20239"/>
        <dbReference type="ChEBI" id="CHEBI:29979"/>
        <dbReference type="ChEBI" id="CHEBI:33019"/>
        <dbReference type="ChEBI" id="CHEBI:46398"/>
        <dbReference type="ChEBI" id="CHEBI:233474"/>
    </reaction>
</comment>
<dbReference type="EC" id="2.7.7.108" evidence="8"/>
<feature type="binding site" evidence="8">
    <location>
        <position position="271"/>
    </location>
    <ligand>
        <name>ATP</name>
        <dbReference type="ChEBI" id="CHEBI:30616"/>
    </ligand>
</feature>
<keyword evidence="4 8" id="KW-0479">Metal-binding</keyword>
<keyword evidence="6 8" id="KW-0067">ATP-binding</keyword>
<keyword evidence="10" id="KW-1185">Reference proteome</keyword>
<comment type="function">
    <text evidence="8">Nucleotidyltransferase involved in the post-translational modification of proteins. It can catalyze the addition of adenosine monophosphate (AMP) or uridine monophosphate (UMP) to a protein, resulting in modifications known as AMPylation and UMPylation.</text>
</comment>
<comment type="catalytic activity">
    <reaction evidence="8">
        <text>L-threonyl-[protein] + ATP = 3-O-(5'-adenylyl)-L-threonyl-[protein] + diphosphate</text>
        <dbReference type="Rhea" id="RHEA:54292"/>
        <dbReference type="Rhea" id="RHEA-COMP:11060"/>
        <dbReference type="Rhea" id="RHEA-COMP:13847"/>
        <dbReference type="ChEBI" id="CHEBI:30013"/>
        <dbReference type="ChEBI" id="CHEBI:30616"/>
        <dbReference type="ChEBI" id="CHEBI:33019"/>
        <dbReference type="ChEBI" id="CHEBI:138113"/>
        <dbReference type="EC" id="2.7.7.108"/>
    </reaction>
</comment>
<dbReference type="PANTHER" id="PTHR32057:SF14">
    <property type="entry name" value="PROTEIN ADENYLYLTRANSFERASE SELO, MITOCHONDRIAL"/>
    <property type="match status" value="1"/>
</dbReference>
<keyword evidence="5 8" id="KW-0547">Nucleotide-binding</keyword>
<evidence type="ECO:0000256" key="7">
    <source>
        <dbReference type="ARBA" id="ARBA00022842"/>
    </source>
</evidence>
<feature type="binding site" evidence="8">
    <location>
        <position position="271"/>
    </location>
    <ligand>
        <name>Mg(2+)</name>
        <dbReference type="ChEBI" id="CHEBI:18420"/>
    </ligand>
</feature>
<gene>
    <name evidence="8" type="primary">ydiU</name>
    <name evidence="8" type="synonym">selO</name>
    <name evidence="9" type="ORF">SAMN05216200_102324</name>
</gene>
<dbReference type="Pfam" id="PF02696">
    <property type="entry name" value="SelO"/>
    <property type="match status" value="1"/>
</dbReference>
<evidence type="ECO:0000256" key="5">
    <source>
        <dbReference type="ARBA" id="ARBA00022741"/>
    </source>
</evidence>
<feature type="binding site" evidence="8">
    <location>
        <position position="262"/>
    </location>
    <ligand>
        <name>Mg(2+)</name>
        <dbReference type="ChEBI" id="CHEBI:18420"/>
    </ligand>
</feature>
<keyword evidence="2 8" id="KW-0808">Transferase</keyword>
<organism evidence="9 10">
    <name type="scientific">Oceanicella actignis</name>
    <dbReference type="NCBI Taxonomy" id="1189325"/>
    <lineage>
        <taxon>Bacteria</taxon>
        <taxon>Pseudomonadati</taxon>
        <taxon>Pseudomonadota</taxon>
        <taxon>Alphaproteobacteria</taxon>
        <taxon>Rhodobacterales</taxon>
        <taxon>Paracoccaceae</taxon>
        <taxon>Oceanicella</taxon>
    </lineage>
</organism>
<keyword evidence="7 8" id="KW-0460">Magnesium</keyword>
<dbReference type="GO" id="GO:0070733">
    <property type="term" value="F:AMPylase activity"/>
    <property type="evidence" value="ECO:0007669"/>
    <property type="project" value="UniProtKB-EC"/>
</dbReference>
<evidence type="ECO:0000256" key="3">
    <source>
        <dbReference type="ARBA" id="ARBA00022695"/>
    </source>
</evidence>
<protein>
    <recommendedName>
        <fullName evidence="8">Protein nucleotidyltransferase YdiU</fullName>
        <ecNumber evidence="8">2.7.7.-</ecNumber>
    </recommendedName>
    <alternativeName>
        <fullName evidence="8">Protein adenylyltransferase YdiU</fullName>
        <ecNumber evidence="8">2.7.7.108</ecNumber>
    </alternativeName>
    <alternativeName>
        <fullName evidence="8">Protein uridylyltransferase YdiU</fullName>
        <ecNumber evidence="8">2.7.7.-</ecNumber>
    </alternativeName>
</protein>
<name>A0A1M7SF05_9RHOB</name>
<feature type="binding site" evidence="8">
    <location>
        <position position="135"/>
    </location>
    <ligand>
        <name>ATP</name>
        <dbReference type="ChEBI" id="CHEBI:30616"/>
    </ligand>
</feature>
<feature type="binding site" evidence="8">
    <location>
        <position position="101"/>
    </location>
    <ligand>
        <name>ATP</name>
        <dbReference type="ChEBI" id="CHEBI:30616"/>
    </ligand>
</feature>
<dbReference type="OrthoDB" id="9776281at2"/>
<keyword evidence="8" id="KW-0464">Manganese</keyword>
<sequence>MQTPTADVAADRAAPFAFDNSYARLPERFYARVQPTRPPAPRLLLLNADLARELGADPALLASEQGARWLSGAELPPGAEPLAMAYAGHQFGHFVPQLGDGRAILLGEVIDRAGVRQDLQLKGAGRTPFSRMGDGLAALGPVLREFIVSEAMHAMGVPTTRALAAAATGAVVRRERPLPGAVLTRVAEGHVRVGTFQFFAAQGDHEAVRTLLDHVVARNFPHLAQAPNRARAALDEAVARQARLVAQWMALGFIHGVMNTDNMHVGGQTIDYGPCAFMDGFRADRVFSSIDHAGRYAWNQQPRAAHWNLSRLAGALARSIDPDEDRAIASAQEAIDAFPDLFAAAWREAFAPKLGLDAAAPEAEALIDGALRLLGGEETDFTLFFRRLCLAAEGDAAPVRALFRDPRPLDDWLGRWRAALEAGRVAPEEAARRMRAANPAVIPRNHRVEQAIAAAEAGDLAPAERLIAALRRPFDEPAPEHADLAAPPAPAEEVRVTYCGT</sequence>
<evidence type="ECO:0000313" key="9">
    <source>
        <dbReference type="EMBL" id="SHN57068.1"/>
    </source>
</evidence>
<comment type="similarity">
    <text evidence="1 8">Belongs to the SELO family.</text>
</comment>
<dbReference type="GO" id="GO:0005524">
    <property type="term" value="F:ATP binding"/>
    <property type="evidence" value="ECO:0007669"/>
    <property type="project" value="UniProtKB-UniRule"/>
</dbReference>
<feature type="active site" description="Proton acceptor" evidence="8">
    <location>
        <position position="261"/>
    </location>
</feature>
<comment type="catalytic activity">
    <reaction evidence="8">
        <text>L-tyrosyl-[protein] + ATP = O-(5'-adenylyl)-L-tyrosyl-[protein] + diphosphate</text>
        <dbReference type="Rhea" id="RHEA:54288"/>
        <dbReference type="Rhea" id="RHEA-COMP:10136"/>
        <dbReference type="Rhea" id="RHEA-COMP:13846"/>
        <dbReference type="ChEBI" id="CHEBI:30616"/>
        <dbReference type="ChEBI" id="CHEBI:33019"/>
        <dbReference type="ChEBI" id="CHEBI:46858"/>
        <dbReference type="ChEBI" id="CHEBI:83624"/>
        <dbReference type="EC" id="2.7.7.108"/>
    </reaction>
</comment>
<evidence type="ECO:0000256" key="2">
    <source>
        <dbReference type="ARBA" id="ARBA00022679"/>
    </source>
</evidence>
<feature type="binding site" evidence="8">
    <location>
        <position position="99"/>
    </location>
    <ligand>
        <name>ATP</name>
        <dbReference type="ChEBI" id="CHEBI:30616"/>
    </ligand>
</feature>
<feature type="binding site" evidence="8">
    <location>
        <position position="134"/>
    </location>
    <ligand>
        <name>ATP</name>
        <dbReference type="ChEBI" id="CHEBI:30616"/>
    </ligand>
</feature>
<feature type="binding site" evidence="8">
    <location>
        <position position="102"/>
    </location>
    <ligand>
        <name>ATP</name>
        <dbReference type="ChEBI" id="CHEBI:30616"/>
    </ligand>
</feature>
<evidence type="ECO:0000256" key="6">
    <source>
        <dbReference type="ARBA" id="ARBA00022840"/>
    </source>
</evidence>
<accession>A0A1M7SF05</accession>
<dbReference type="EMBL" id="FRDL01000002">
    <property type="protein sequence ID" value="SHN57068.1"/>
    <property type="molecule type" value="Genomic_DNA"/>
</dbReference>
<dbReference type="EC" id="2.7.7.-" evidence="8"/>
<feature type="binding site" evidence="8">
    <location>
        <position position="185"/>
    </location>
    <ligand>
        <name>ATP</name>
        <dbReference type="ChEBI" id="CHEBI:30616"/>
    </ligand>
</feature>
<comment type="catalytic activity">
    <reaction evidence="8">
        <text>L-seryl-[protein] + UTP = O-(5'-uridylyl)-L-seryl-[protein] + diphosphate</text>
        <dbReference type="Rhea" id="RHEA:64604"/>
        <dbReference type="Rhea" id="RHEA-COMP:9863"/>
        <dbReference type="Rhea" id="RHEA-COMP:16635"/>
        <dbReference type="ChEBI" id="CHEBI:29999"/>
        <dbReference type="ChEBI" id="CHEBI:33019"/>
        <dbReference type="ChEBI" id="CHEBI:46398"/>
        <dbReference type="ChEBI" id="CHEBI:156051"/>
    </reaction>
</comment>
<evidence type="ECO:0000256" key="4">
    <source>
        <dbReference type="ARBA" id="ARBA00022723"/>
    </source>
</evidence>
<comment type="catalytic activity">
    <reaction evidence="8">
        <text>L-tyrosyl-[protein] + UTP = O-(5'-uridylyl)-L-tyrosyl-[protein] + diphosphate</text>
        <dbReference type="Rhea" id="RHEA:83887"/>
        <dbReference type="Rhea" id="RHEA-COMP:10136"/>
        <dbReference type="Rhea" id="RHEA-COMP:20238"/>
        <dbReference type="ChEBI" id="CHEBI:33019"/>
        <dbReference type="ChEBI" id="CHEBI:46398"/>
        <dbReference type="ChEBI" id="CHEBI:46858"/>
        <dbReference type="ChEBI" id="CHEBI:90602"/>
    </reaction>
</comment>
<dbReference type="AlphaFoldDB" id="A0A1M7SF05"/>
<reference evidence="9 10" key="1">
    <citation type="submission" date="2016-12" db="EMBL/GenBank/DDBJ databases">
        <authorList>
            <person name="Song W.-J."/>
            <person name="Kurnit D.M."/>
        </authorList>
    </citation>
    <scope>NUCLEOTIDE SEQUENCE [LARGE SCALE GENOMIC DNA]</scope>
    <source>
        <strain evidence="9 10">CGMCC 1.10808</strain>
    </source>
</reference>
<dbReference type="GO" id="GO:0000287">
    <property type="term" value="F:magnesium ion binding"/>
    <property type="evidence" value="ECO:0007669"/>
    <property type="project" value="UniProtKB-UniRule"/>
</dbReference>
<feature type="binding site" evidence="8">
    <location>
        <position position="192"/>
    </location>
    <ligand>
        <name>ATP</name>
        <dbReference type="ChEBI" id="CHEBI:30616"/>
    </ligand>
</feature>